<evidence type="ECO:0000313" key="2">
    <source>
        <dbReference type="Proteomes" id="UP001162483"/>
    </source>
</evidence>
<evidence type="ECO:0000313" key="1">
    <source>
        <dbReference type="EMBL" id="CAI9546477.1"/>
    </source>
</evidence>
<name>A0ABN9BFS6_9NEOB</name>
<organism evidence="1 2">
    <name type="scientific">Staurois parvus</name>
    <dbReference type="NCBI Taxonomy" id="386267"/>
    <lineage>
        <taxon>Eukaryota</taxon>
        <taxon>Metazoa</taxon>
        <taxon>Chordata</taxon>
        <taxon>Craniata</taxon>
        <taxon>Vertebrata</taxon>
        <taxon>Euteleostomi</taxon>
        <taxon>Amphibia</taxon>
        <taxon>Batrachia</taxon>
        <taxon>Anura</taxon>
        <taxon>Neobatrachia</taxon>
        <taxon>Ranoidea</taxon>
        <taxon>Ranidae</taxon>
        <taxon>Staurois</taxon>
    </lineage>
</organism>
<proteinExistence type="predicted"/>
<feature type="non-terminal residue" evidence="1">
    <location>
        <position position="1"/>
    </location>
</feature>
<sequence>GKHGTSKIYKILTEINADISPPYIEQWEREIGATIDAEKQRKMFRIIHGNINMQEVEMNYKCLARWYITPSVAHRLSGDNSPLCWRGCGGRGTMFHIWWECSKIQEYWGENSKLDSEHYRG</sequence>
<protein>
    <submittedName>
        <fullName evidence="1">Uncharacterized protein</fullName>
    </submittedName>
</protein>
<dbReference type="EMBL" id="CATNWA010003857">
    <property type="protein sequence ID" value="CAI9546477.1"/>
    <property type="molecule type" value="Genomic_DNA"/>
</dbReference>
<accession>A0ABN9BFS6</accession>
<keyword evidence="2" id="KW-1185">Reference proteome</keyword>
<reference evidence="1" key="1">
    <citation type="submission" date="2023-05" db="EMBL/GenBank/DDBJ databases">
        <authorList>
            <person name="Stuckert A."/>
        </authorList>
    </citation>
    <scope>NUCLEOTIDE SEQUENCE</scope>
</reference>
<comment type="caution">
    <text evidence="1">The sequence shown here is derived from an EMBL/GenBank/DDBJ whole genome shotgun (WGS) entry which is preliminary data.</text>
</comment>
<gene>
    <name evidence="1" type="ORF">SPARVUS_LOCUS2837051</name>
</gene>
<dbReference type="Proteomes" id="UP001162483">
    <property type="component" value="Unassembled WGS sequence"/>
</dbReference>